<feature type="region of interest" description="Disordered" evidence="1">
    <location>
        <begin position="367"/>
        <end position="460"/>
    </location>
</feature>
<organism evidence="3 4">
    <name type="scientific">Planctomyces bekefii</name>
    <dbReference type="NCBI Taxonomy" id="1653850"/>
    <lineage>
        <taxon>Bacteria</taxon>
        <taxon>Pseudomonadati</taxon>
        <taxon>Planctomycetota</taxon>
        <taxon>Planctomycetia</taxon>
        <taxon>Planctomycetales</taxon>
        <taxon>Planctomycetaceae</taxon>
        <taxon>Planctomyces</taxon>
    </lineage>
</organism>
<feature type="compositionally biased region" description="Gly residues" evidence="1">
    <location>
        <begin position="390"/>
        <end position="401"/>
    </location>
</feature>
<evidence type="ECO:0000313" key="4">
    <source>
        <dbReference type="Proteomes" id="UP000321083"/>
    </source>
</evidence>
<evidence type="ECO:0000256" key="1">
    <source>
        <dbReference type="SAM" id="MobiDB-lite"/>
    </source>
</evidence>
<proteinExistence type="predicted"/>
<dbReference type="EMBL" id="SRHE01000198">
    <property type="protein sequence ID" value="TWW09711.1"/>
    <property type="molecule type" value="Genomic_DNA"/>
</dbReference>
<gene>
    <name evidence="3" type="ORF">E3A20_11610</name>
</gene>
<keyword evidence="2" id="KW-0472">Membrane</keyword>
<sequence>MKHSSDLPAMLQPFHRRRKLLHAWHAAAGTLWQTGCVLSVASVSAPLLGISLPIISTPLLACGSAAVAAVRTVLTSANLDHPARWLNRELQLKDRLSSALQFLQIENPSPMQQLQIADARNCLASVSIDQLLPLRTPANWKRGLAITAFGTLLAIVGPAAWPHAGDTASPAATAVRESQRMQAELQSLEEVARQTADPDLQQTLESMNRTLQDLQSQPLPPEEAFAKLADMENSLQQLQQKLNNPAALQQLQSIGEAMSATDELEDVGNMLSNGKLEQAAAALAKTQNPRLDRSERRTVSEKLQQVQQQFQQSAKPQGSQKIAEAAGKMAEGLQHGDSQKFEEAAQGMAAEARRLAGQKKLSDLLQQQMQSLAQARSEFESEAGNQAQGQGKGGNKAGKGTAGDPQGQQNARNAAGSELKLTGDDSGTGDSETDTSEGQPSHAESERHAEQYAESDEALR</sequence>
<keyword evidence="2" id="KW-0812">Transmembrane</keyword>
<dbReference type="AlphaFoldDB" id="A0A5C6M9U9"/>
<keyword evidence="2" id="KW-1133">Transmembrane helix</keyword>
<accession>A0A5C6M9U9</accession>
<protein>
    <submittedName>
        <fullName evidence="3">Uncharacterized protein</fullName>
    </submittedName>
</protein>
<reference evidence="3 4" key="1">
    <citation type="submission" date="2019-08" db="EMBL/GenBank/DDBJ databases">
        <title>100 year-old enigma solved: identification of Planctomyces bekefii, the type genus and species of the phylum Planctomycetes.</title>
        <authorList>
            <person name="Svetlana D.N."/>
            <person name="Overmann J."/>
        </authorList>
    </citation>
    <scope>NUCLEOTIDE SEQUENCE [LARGE SCALE GENOMIC DNA]</scope>
    <source>
        <strain evidence="3">Phe10_nw2017</strain>
    </source>
</reference>
<evidence type="ECO:0000313" key="3">
    <source>
        <dbReference type="EMBL" id="TWW09711.1"/>
    </source>
</evidence>
<feature type="transmembrane region" description="Helical" evidence="2">
    <location>
        <begin position="50"/>
        <end position="74"/>
    </location>
</feature>
<feature type="compositionally biased region" description="Basic and acidic residues" evidence="1">
    <location>
        <begin position="443"/>
        <end position="460"/>
    </location>
</feature>
<reference evidence="3 4" key="2">
    <citation type="submission" date="2019-08" db="EMBL/GenBank/DDBJ databases">
        <authorList>
            <person name="Henke P."/>
        </authorList>
    </citation>
    <scope>NUCLEOTIDE SEQUENCE [LARGE SCALE GENOMIC DNA]</scope>
    <source>
        <strain evidence="3">Phe10_nw2017</strain>
    </source>
</reference>
<dbReference type="Proteomes" id="UP000321083">
    <property type="component" value="Unassembled WGS sequence"/>
</dbReference>
<feature type="compositionally biased region" description="Low complexity" evidence="1">
    <location>
        <begin position="309"/>
        <end position="320"/>
    </location>
</feature>
<keyword evidence="4" id="KW-1185">Reference proteome</keyword>
<feature type="region of interest" description="Disordered" evidence="1">
    <location>
        <begin position="309"/>
        <end position="335"/>
    </location>
</feature>
<feature type="transmembrane region" description="Helical" evidence="2">
    <location>
        <begin position="143"/>
        <end position="161"/>
    </location>
</feature>
<name>A0A5C6M9U9_9PLAN</name>
<feature type="transmembrane region" description="Helical" evidence="2">
    <location>
        <begin position="21"/>
        <end position="44"/>
    </location>
</feature>
<comment type="caution">
    <text evidence="3">The sequence shown here is derived from an EMBL/GenBank/DDBJ whole genome shotgun (WGS) entry which is preliminary data.</text>
</comment>
<evidence type="ECO:0000256" key="2">
    <source>
        <dbReference type="SAM" id="Phobius"/>
    </source>
</evidence>